<keyword evidence="9" id="KW-0408">Iron</keyword>
<dbReference type="STRING" id="937334.SAMN05444406_10389"/>
<keyword evidence="5" id="KW-0004">4Fe-4S</keyword>
<dbReference type="AlphaFoldDB" id="A0A1I5SWY3"/>
<evidence type="ECO:0000313" key="13">
    <source>
        <dbReference type="EMBL" id="SFP75253.1"/>
    </source>
</evidence>
<keyword evidence="10" id="KW-0411">Iron-sulfur</keyword>
<evidence type="ECO:0000256" key="1">
    <source>
        <dbReference type="ARBA" id="ARBA00001400"/>
    </source>
</evidence>
<evidence type="ECO:0000256" key="8">
    <source>
        <dbReference type="ARBA" id="ARBA00022801"/>
    </source>
</evidence>
<keyword evidence="8" id="KW-0378">Hydrolase</keyword>
<reference evidence="13 14" key="1">
    <citation type="submission" date="2016-10" db="EMBL/GenBank/DDBJ databases">
        <authorList>
            <person name="de Groot N.N."/>
        </authorList>
    </citation>
    <scope>NUCLEOTIDE SEQUENCE [LARGE SCALE GENOMIC DNA]</scope>
    <source>
        <strain evidence="13 14">DSM 20678</strain>
    </source>
</reference>
<dbReference type="InterPro" id="IPR005273">
    <property type="entry name" value="Ura-DNA_glyco_family4"/>
</dbReference>
<evidence type="ECO:0000256" key="6">
    <source>
        <dbReference type="ARBA" id="ARBA00022723"/>
    </source>
</evidence>
<keyword evidence="7" id="KW-0227">DNA damage</keyword>
<organism evidence="13 14">
    <name type="scientific">Caldicoprobacter faecalis</name>
    <dbReference type="NCBI Taxonomy" id="937334"/>
    <lineage>
        <taxon>Bacteria</taxon>
        <taxon>Bacillati</taxon>
        <taxon>Bacillota</taxon>
        <taxon>Clostridia</taxon>
        <taxon>Caldicoprobacterales</taxon>
        <taxon>Caldicoprobacteraceae</taxon>
        <taxon>Caldicoprobacter</taxon>
    </lineage>
</organism>
<sequence>MPTSRKAKQKAKQLQKLKQESISFFREIYRDEEKILVFGEGNPDAPLVLVGEAPGQQEVVQQRPFVGQAGQNLNEFLEILGIKREDIYITNAVKFRPVKVDPASGRVSNRPPNREEIELSRGLLYKELCIIRPTLVVSLGNVPLKVLSDDNRITIGQVHGTPIDIAVGEEGVRMTLFPLYHPASIIYRPQLKEVYLEDVEKLRRYLEEKGIL</sequence>
<dbReference type="InterPro" id="IPR036895">
    <property type="entry name" value="Uracil-DNA_glycosylase-like_sf"/>
</dbReference>
<evidence type="ECO:0000256" key="4">
    <source>
        <dbReference type="ARBA" id="ARBA00019403"/>
    </source>
</evidence>
<evidence type="ECO:0000256" key="3">
    <source>
        <dbReference type="ARBA" id="ARBA00012030"/>
    </source>
</evidence>
<dbReference type="InterPro" id="IPR051536">
    <property type="entry name" value="UDG_Type-4/5"/>
</dbReference>
<keyword evidence="11" id="KW-0234">DNA repair</keyword>
<dbReference type="NCBIfam" id="TIGR00758">
    <property type="entry name" value="UDG_fam4"/>
    <property type="match status" value="1"/>
</dbReference>
<evidence type="ECO:0000256" key="2">
    <source>
        <dbReference type="ARBA" id="ARBA00006521"/>
    </source>
</evidence>
<keyword evidence="6" id="KW-0479">Metal-binding</keyword>
<evidence type="ECO:0000256" key="11">
    <source>
        <dbReference type="ARBA" id="ARBA00023204"/>
    </source>
</evidence>
<dbReference type="Proteomes" id="UP000198577">
    <property type="component" value="Unassembled WGS sequence"/>
</dbReference>
<dbReference type="PANTHER" id="PTHR33693">
    <property type="entry name" value="TYPE-5 URACIL-DNA GLYCOSYLASE"/>
    <property type="match status" value="1"/>
</dbReference>
<gene>
    <name evidence="13" type="ORF">SAMN05444406_10389</name>
</gene>
<dbReference type="EMBL" id="FOXR01000003">
    <property type="protein sequence ID" value="SFP75253.1"/>
    <property type="molecule type" value="Genomic_DNA"/>
</dbReference>
<dbReference type="EC" id="3.2.2.27" evidence="3"/>
<name>A0A1I5SWY3_9FIRM</name>
<protein>
    <recommendedName>
        <fullName evidence="4">Type-4 uracil-DNA glycosylase</fullName>
        <ecNumber evidence="3">3.2.2.27</ecNumber>
    </recommendedName>
</protein>
<comment type="catalytic activity">
    <reaction evidence="1">
        <text>Hydrolyzes single-stranded DNA or mismatched double-stranded DNA and polynucleotides, releasing free uracil.</text>
        <dbReference type="EC" id="3.2.2.27"/>
    </reaction>
</comment>
<dbReference type="GO" id="GO:0046872">
    <property type="term" value="F:metal ion binding"/>
    <property type="evidence" value="ECO:0007669"/>
    <property type="project" value="UniProtKB-KW"/>
</dbReference>
<evidence type="ECO:0000313" key="14">
    <source>
        <dbReference type="Proteomes" id="UP000198577"/>
    </source>
</evidence>
<keyword evidence="14" id="KW-1185">Reference proteome</keyword>
<evidence type="ECO:0000256" key="5">
    <source>
        <dbReference type="ARBA" id="ARBA00022485"/>
    </source>
</evidence>
<dbReference type="SMART" id="SM00986">
    <property type="entry name" value="UDG"/>
    <property type="match status" value="1"/>
</dbReference>
<evidence type="ECO:0000259" key="12">
    <source>
        <dbReference type="SMART" id="SM00986"/>
    </source>
</evidence>
<dbReference type="CDD" id="cd10030">
    <property type="entry name" value="UDG-F4_TTUDGA_SPO1dp_like"/>
    <property type="match status" value="1"/>
</dbReference>
<evidence type="ECO:0000256" key="7">
    <source>
        <dbReference type="ARBA" id="ARBA00022763"/>
    </source>
</evidence>
<dbReference type="SUPFAM" id="SSF52141">
    <property type="entry name" value="Uracil-DNA glycosylase-like"/>
    <property type="match status" value="1"/>
</dbReference>
<dbReference type="SMART" id="SM00987">
    <property type="entry name" value="UreE_C"/>
    <property type="match status" value="1"/>
</dbReference>
<dbReference type="Pfam" id="PF03167">
    <property type="entry name" value="UDG"/>
    <property type="match status" value="1"/>
</dbReference>
<dbReference type="GO" id="GO:0051539">
    <property type="term" value="F:4 iron, 4 sulfur cluster binding"/>
    <property type="evidence" value="ECO:0007669"/>
    <property type="project" value="UniProtKB-KW"/>
</dbReference>
<feature type="domain" description="Uracil-DNA glycosylase-like" evidence="12">
    <location>
        <begin position="38"/>
        <end position="200"/>
    </location>
</feature>
<evidence type="ECO:0000256" key="9">
    <source>
        <dbReference type="ARBA" id="ARBA00023004"/>
    </source>
</evidence>
<dbReference type="Gene3D" id="3.40.470.10">
    <property type="entry name" value="Uracil-DNA glycosylase-like domain"/>
    <property type="match status" value="1"/>
</dbReference>
<dbReference type="RefSeq" id="WP_242948224.1">
    <property type="nucleotide sequence ID" value="NZ_FOXR01000003.1"/>
</dbReference>
<accession>A0A1I5SWY3</accession>
<dbReference type="GO" id="GO:0006281">
    <property type="term" value="P:DNA repair"/>
    <property type="evidence" value="ECO:0007669"/>
    <property type="project" value="UniProtKB-KW"/>
</dbReference>
<evidence type="ECO:0000256" key="10">
    <source>
        <dbReference type="ARBA" id="ARBA00023014"/>
    </source>
</evidence>
<comment type="similarity">
    <text evidence="2">Belongs to the uracil-DNA glycosylase (UDG) superfamily. Type 4 (UDGa) family.</text>
</comment>
<dbReference type="GO" id="GO:0004844">
    <property type="term" value="F:uracil DNA N-glycosylase activity"/>
    <property type="evidence" value="ECO:0007669"/>
    <property type="project" value="UniProtKB-EC"/>
</dbReference>
<dbReference type="PANTHER" id="PTHR33693:SF1">
    <property type="entry name" value="TYPE-4 URACIL-DNA GLYCOSYLASE"/>
    <property type="match status" value="1"/>
</dbReference>
<dbReference type="InterPro" id="IPR005122">
    <property type="entry name" value="Uracil-DNA_glycosylase-like"/>
</dbReference>
<proteinExistence type="inferred from homology"/>